<evidence type="ECO:0000313" key="4">
    <source>
        <dbReference type="Proteomes" id="UP000580654"/>
    </source>
</evidence>
<evidence type="ECO:0008006" key="5">
    <source>
        <dbReference type="Google" id="ProtNLM"/>
    </source>
</evidence>
<name>A0A840YIB7_9PROT</name>
<dbReference type="Proteomes" id="UP000580654">
    <property type="component" value="Unassembled WGS sequence"/>
</dbReference>
<dbReference type="AlphaFoldDB" id="A0A840YIB7"/>
<feature type="signal peptide" evidence="2">
    <location>
        <begin position="1"/>
        <end position="34"/>
    </location>
</feature>
<reference evidence="3 4" key="1">
    <citation type="submission" date="2020-08" db="EMBL/GenBank/DDBJ databases">
        <title>Genomic Encyclopedia of Type Strains, Phase IV (KMG-IV): sequencing the most valuable type-strain genomes for metagenomic binning, comparative biology and taxonomic classification.</title>
        <authorList>
            <person name="Goeker M."/>
        </authorList>
    </citation>
    <scope>NUCLEOTIDE SEQUENCE [LARGE SCALE GENOMIC DNA]</scope>
    <source>
        <strain evidence="3 4">DSM 25622</strain>
    </source>
</reference>
<feature type="chain" id="PRO_5032640919" description="DUF839 domain-containing protein" evidence="2">
    <location>
        <begin position="35"/>
        <end position="519"/>
    </location>
</feature>
<sequence length="519" mass="53900">MPTQSENTPRATTRRRLLRAAGALPFGPALPALAQMGEAPAFLTQTSDTVAPGYQRDLLVRWGDRVTPDARPWIPHEPTVDAAETQFGWDGRIIGLWVPPAGADGVPRGVLTVAHPTVDPAMAFPGGLDQPDVAAVMQGASLLNVEKQRDRWAVVDGGYQSRRLTANTLCRISGGAAGPLGGAVRGLLAVSGGCWTPWGSLLLTEDNPGSWIARLRGLEPRFEDPRGFGWVVELDGTEPGSVPVKRSSLGRFGHGDAAAALTRDGRAVVYMSDRRPGGFLLRFTSRGPARMPDALDAGILAVARIEGERLRWVDLPREPAALTDTIGLAARMGGTGLVQPSGLALDADGALFLTCRGSPGAVPPMPGGVLQILPTGGDHGADTAAVATLLPSGSPGRLAPGGPEHPDTVTADGAGRVWIGTDRGGRVGAEPDMLLCCQTRGPRRGALFPLYGAPRAAAVGGAAVAPDGEALFAMVRTPGAEPGASWDRPGTLWPAFDSKAPPRSALVTFTRIRGGRVGG</sequence>
<dbReference type="RefSeq" id="WP_184516624.1">
    <property type="nucleotide sequence ID" value="NZ_JACIJD010000007.1"/>
</dbReference>
<dbReference type="EMBL" id="JACIJD010000007">
    <property type="protein sequence ID" value="MBB5693783.1"/>
    <property type="molecule type" value="Genomic_DNA"/>
</dbReference>
<dbReference type="InterPro" id="IPR006311">
    <property type="entry name" value="TAT_signal"/>
</dbReference>
<evidence type="ECO:0000256" key="2">
    <source>
        <dbReference type="SAM" id="SignalP"/>
    </source>
</evidence>
<proteinExistence type="predicted"/>
<gene>
    <name evidence="3" type="ORF">FHS87_001820</name>
</gene>
<dbReference type="SUPFAM" id="SSF101898">
    <property type="entry name" value="NHL repeat"/>
    <property type="match status" value="1"/>
</dbReference>
<comment type="caution">
    <text evidence="3">The sequence shown here is derived from an EMBL/GenBank/DDBJ whole genome shotgun (WGS) entry which is preliminary data.</text>
</comment>
<organism evidence="3 4">
    <name type="scientific">Muricoccus pecuniae</name>
    <dbReference type="NCBI Taxonomy" id="693023"/>
    <lineage>
        <taxon>Bacteria</taxon>
        <taxon>Pseudomonadati</taxon>
        <taxon>Pseudomonadota</taxon>
        <taxon>Alphaproteobacteria</taxon>
        <taxon>Acetobacterales</taxon>
        <taxon>Roseomonadaceae</taxon>
        <taxon>Muricoccus</taxon>
    </lineage>
</organism>
<dbReference type="Pfam" id="PF05787">
    <property type="entry name" value="PhoX"/>
    <property type="match status" value="1"/>
</dbReference>
<evidence type="ECO:0000313" key="3">
    <source>
        <dbReference type="EMBL" id="MBB5693783.1"/>
    </source>
</evidence>
<dbReference type="InterPro" id="IPR008557">
    <property type="entry name" value="PhoX"/>
</dbReference>
<dbReference type="PANTHER" id="PTHR35399">
    <property type="entry name" value="SLR8030 PROTEIN"/>
    <property type="match status" value="1"/>
</dbReference>
<protein>
    <recommendedName>
        <fullName evidence="5">DUF839 domain-containing protein</fullName>
    </recommendedName>
</protein>
<feature type="region of interest" description="Disordered" evidence="1">
    <location>
        <begin position="393"/>
        <end position="412"/>
    </location>
</feature>
<dbReference type="PANTHER" id="PTHR35399:SF2">
    <property type="entry name" value="DUF839 DOMAIN-CONTAINING PROTEIN"/>
    <property type="match status" value="1"/>
</dbReference>
<keyword evidence="2" id="KW-0732">Signal</keyword>
<keyword evidence="4" id="KW-1185">Reference proteome</keyword>
<evidence type="ECO:0000256" key="1">
    <source>
        <dbReference type="SAM" id="MobiDB-lite"/>
    </source>
</evidence>
<accession>A0A840YIB7</accession>
<dbReference type="PROSITE" id="PS51318">
    <property type="entry name" value="TAT"/>
    <property type="match status" value="1"/>
</dbReference>